<dbReference type="Gene3D" id="3.30.1330.60">
    <property type="entry name" value="OmpA-like domain"/>
    <property type="match status" value="1"/>
</dbReference>
<accession>A0A0R0AXE4</accession>
<proteinExistence type="predicted"/>
<evidence type="ECO:0000313" key="8">
    <source>
        <dbReference type="Proteomes" id="UP000051757"/>
    </source>
</evidence>
<protein>
    <submittedName>
        <fullName evidence="7">Cell envelope biogenesis protein OmpA</fullName>
    </submittedName>
</protein>
<feature type="signal peptide" evidence="5">
    <location>
        <begin position="1"/>
        <end position="26"/>
    </location>
</feature>
<name>A0A0R0AXE4_9GAMM</name>
<dbReference type="GO" id="GO:0009279">
    <property type="term" value="C:cell outer membrane"/>
    <property type="evidence" value="ECO:0007669"/>
    <property type="project" value="UniProtKB-SubCell"/>
</dbReference>
<dbReference type="EMBL" id="LLXV01000043">
    <property type="protein sequence ID" value="KRG49613.1"/>
    <property type="molecule type" value="Genomic_DNA"/>
</dbReference>
<keyword evidence="5" id="KW-0732">Signal</keyword>
<dbReference type="AlphaFoldDB" id="A0A0R0AXE4"/>
<evidence type="ECO:0000259" key="6">
    <source>
        <dbReference type="PROSITE" id="PS51123"/>
    </source>
</evidence>
<dbReference type="Gene3D" id="3.40.1520.20">
    <property type="match status" value="1"/>
</dbReference>
<gene>
    <name evidence="7" type="ORF">ARC23_14090</name>
</gene>
<evidence type="ECO:0000256" key="2">
    <source>
        <dbReference type="ARBA" id="ARBA00023136"/>
    </source>
</evidence>
<organism evidence="7 8">
    <name type="scientific">Stenotrophomonas beteli</name>
    <dbReference type="NCBI Taxonomy" id="3384461"/>
    <lineage>
        <taxon>Bacteria</taxon>
        <taxon>Pseudomonadati</taxon>
        <taxon>Pseudomonadota</taxon>
        <taxon>Gammaproteobacteria</taxon>
        <taxon>Lysobacterales</taxon>
        <taxon>Lysobacteraceae</taxon>
        <taxon>Stenotrophomonas</taxon>
        <taxon>Stenotrophomonas maltophilia group</taxon>
    </lineage>
</organism>
<evidence type="ECO:0000256" key="4">
    <source>
        <dbReference type="PROSITE-ProRule" id="PRU00473"/>
    </source>
</evidence>
<comment type="subcellular location">
    <subcellularLocation>
        <location evidence="1">Cell outer membrane</location>
    </subcellularLocation>
</comment>
<evidence type="ECO:0000256" key="3">
    <source>
        <dbReference type="ARBA" id="ARBA00023237"/>
    </source>
</evidence>
<evidence type="ECO:0000256" key="1">
    <source>
        <dbReference type="ARBA" id="ARBA00004442"/>
    </source>
</evidence>
<evidence type="ECO:0000313" key="7">
    <source>
        <dbReference type="EMBL" id="KRG49613.1"/>
    </source>
</evidence>
<dbReference type="Proteomes" id="UP000051757">
    <property type="component" value="Unassembled WGS sequence"/>
</dbReference>
<dbReference type="PROSITE" id="PS51123">
    <property type="entry name" value="OMPA_2"/>
    <property type="match status" value="1"/>
</dbReference>
<keyword evidence="3" id="KW-0998">Cell outer membrane</keyword>
<dbReference type="InterPro" id="IPR050330">
    <property type="entry name" value="Bact_OuterMem_StrucFunc"/>
</dbReference>
<dbReference type="InterPro" id="IPR006665">
    <property type="entry name" value="OmpA-like"/>
</dbReference>
<comment type="caution">
    <text evidence="7">The sequence shown here is derived from an EMBL/GenBank/DDBJ whole genome shotgun (WGS) entry which is preliminary data.</text>
</comment>
<dbReference type="Pfam" id="PF00691">
    <property type="entry name" value="OmpA"/>
    <property type="match status" value="1"/>
</dbReference>
<feature type="domain" description="OmpA-like" evidence="6">
    <location>
        <begin position="151"/>
        <end position="265"/>
    </location>
</feature>
<dbReference type="PANTHER" id="PTHR30329">
    <property type="entry name" value="STATOR ELEMENT OF FLAGELLAR MOTOR COMPLEX"/>
    <property type="match status" value="1"/>
</dbReference>
<keyword evidence="2 4" id="KW-0472">Membrane</keyword>
<keyword evidence="8" id="KW-1185">Reference proteome</keyword>
<dbReference type="CDD" id="cd07185">
    <property type="entry name" value="OmpA_C-like"/>
    <property type="match status" value="1"/>
</dbReference>
<dbReference type="SUPFAM" id="SSF103088">
    <property type="entry name" value="OmpA-like"/>
    <property type="match status" value="1"/>
</dbReference>
<sequence length="265" mass="28369">MTMRLCNSLHLLLPLLLAAAPLAAQNAPAPAAATAAGERPVVIEGVVPDQATKAKLLNNLRAVYGAERVVDRIQVETIATPPNWGDYVAGMINPGLKRVSPGKLEVNGQAVRITGEVGNEALRQQVASDLSLASNTSYTVTNALKVGSQQNVLDQTLANRIIEFQSGSARLTPFGMSILDEMVAKMAQMPDSRFLIIGHTDNVGQRESNLTLSHARALAVKNYMMAKGIPGSHMDVLGKGPDEPVADNTSNDGRARNRRIEFKIQ</sequence>
<dbReference type="InterPro" id="IPR006664">
    <property type="entry name" value="OMP_bac"/>
</dbReference>
<evidence type="ECO:0000256" key="5">
    <source>
        <dbReference type="SAM" id="SignalP"/>
    </source>
</evidence>
<dbReference type="PRINTS" id="PR01021">
    <property type="entry name" value="OMPADOMAIN"/>
</dbReference>
<dbReference type="PANTHER" id="PTHR30329:SF21">
    <property type="entry name" value="LIPOPROTEIN YIAD-RELATED"/>
    <property type="match status" value="1"/>
</dbReference>
<reference evidence="7 8" key="1">
    <citation type="journal article" date="2016" name="Front. Microbiol.">
        <title>Genome Sequence of Type Strains of Genus Stenotrophomonas.</title>
        <authorList>
            <person name="Patil P.P."/>
            <person name="Midha S."/>
            <person name="Kumar S."/>
            <person name="Patil P.B."/>
        </authorList>
    </citation>
    <scope>NUCLEOTIDE SEQUENCE [LARGE SCALE GENOMIC DNA]</scope>
    <source>
        <strain evidence="7 8">LMG 978</strain>
    </source>
</reference>
<feature type="chain" id="PRO_5006391473" evidence="5">
    <location>
        <begin position="27"/>
        <end position="265"/>
    </location>
</feature>
<dbReference type="InterPro" id="IPR036737">
    <property type="entry name" value="OmpA-like_sf"/>
</dbReference>